<name>M1VHK6_9SPHN</name>
<proteinExistence type="predicted"/>
<accession>M1VHK6</accession>
<dbReference type="AlphaFoldDB" id="M1VHK6"/>
<protein>
    <submittedName>
        <fullName evidence="1">Uncharacterized protein</fullName>
    </submittedName>
</protein>
<reference evidence="1" key="1">
    <citation type="journal article" date="2013" name="Appl. Environ. Microbiol.">
        <title>Bacterial Cytochrome P450 System Catabolizing the Fusarium Toxin Deoxynivalenol.</title>
        <authorList>
            <person name="Ito M."/>
            <person name="Sato I."/>
            <person name="Ishizaka M."/>
            <person name="Yoshida S."/>
            <person name="Koitabashi M."/>
            <person name="Yoshida S."/>
            <person name="Tsushima S."/>
        </authorList>
    </citation>
    <scope>NUCLEOTIDE SEQUENCE</scope>
    <source>
        <strain evidence="1">KSM1</strain>
    </source>
</reference>
<evidence type="ECO:0000313" key="1">
    <source>
        <dbReference type="EMBL" id="BAM93314.1"/>
    </source>
</evidence>
<dbReference type="EMBL" id="AB744215">
    <property type="protein sequence ID" value="BAM93314.1"/>
    <property type="molecule type" value="Genomic_DNA"/>
</dbReference>
<sequence length="114" mass="12515">MPADLPLRFSFSPILASLACVMATLCQRTTSWNRSALSLRTSGRTCSRVSATFQHWISRRRCATLPALQDTRASKNLGHGVLTIIQPVKRHLRLEGERGWPTSAGAAHSDRSAS</sequence>
<organism evidence="1">
    <name type="scientific">Sphingomonas sp. KSM1</name>
    <dbReference type="NCBI Taxonomy" id="1228049"/>
    <lineage>
        <taxon>Bacteria</taxon>
        <taxon>Pseudomonadati</taxon>
        <taxon>Pseudomonadota</taxon>
        <taxon>Alphaproteobacteria</taxon>
        <taxon>Sphingomonadales</taxon>
        <taxon>Sphingomonadaceae</taxon>
        <taxon>Sphingomonas</taxon>
    </lineage>
</organism>